<sequence length="467" mass="52213">MSSAQNLFLQKIEICDTASFCVDCGSPKATCDPFTLDQISDRINRKYILKDASGSLTFQVLVEPSGFSCVLSYDDATNSPLTADLIRYLNGCIWKPAMVNGQAVSSSVNVVFKFAHGAISGRMARLDLRQMEPAGAPVIYNTATTYTNPSLKNYDFKVWTKYNSPLPDNISQTSAMDKLDVLWYATSKGLTRFDGKTFNPVNEYNSPFNAETAVQDIAVDKDNDKWVYLDNRIYKYRDGAGWQIFDFKKFLAPGVTHILNSRNGELLFTTKSGLVVVRKEKVVLLNKKNLPELPSGNIIYAFDDSQKRIWIGTTKGTIMIDKNARVTTFNTSETPLKNLCITGSAEDENGNIYFSLADEDNKTAGDNAKDGMAVLRPDGSWTLYNDKNSGMPANHITNMLYDKFEHVLWMGTDQSGLVRFDLKDGWENYHNNNSPAPGHKIYQLMQDSRGTIYATTANGLLRIAKKY</sequence>
<dbReference type="InterPro" id="IPR015943">
    <property type="entry name" value="WD40/YVTN_repeat-like_dom_sf"/>
</dbReference>
<evidence type="ECO:0008006" key="3">
    <source>
        <dbReference type="Google" id="ProtNLM"/>
    </source>
</evidence>
<gene>
    <name evidence="1" type="ORF">GCM10022210_03240</name>
</gene>
<name>A0ABP7P3W9_9SPHI</name>
<evidence type="ECO:0000313" key="1">
    <source>
        <dbReference type="EMBL" id="GAA3959155.1"/>
    </source>
</evidence>
<organism evidence="1 2">
    <name type="scientific">Mucilaginibacter dorajii</name>
    <dbReference type="NCBI Taxonomy" id="692994"/>
    <lineage>
        <taxon>Bacteria</taxon>
        <taxon>Pseudomonadati</taxon>
        <taxon>Bacteroidota</taxon>
        <taxon>Sphingobacteriia</taxon>
        <taxon>Sphingobacteriales</taxon>
        <taxon>Sphingobacteriaceae</taxon>
        <taxon>Mucilaginibacter</taxon>
    </lineage>
</organism>
<dbReference type="EMBL" id="BAAAZC010000004">
    <property type="protein sequence ID" value="GAA3959155.1"/>
    <property type="molecule type" value="Genomic_DNA"/>
</dbReference>
<accession>A0ABP7P3W9</accession>
<dbReference type="SUPFAM" id="SSF63829">
    <property type="entry name" value="Calcium-dependent phosphotriesterase"/>
    <property type="match status" value="1"/>
</dbReference>
<dbReference type="Pfam" id="PF07494">
    <property type="entry name" value="Reg_prop"/>
    <property type="match status" value="1"/>
</dbReference>
<proteinExistence type="predicted"/>
<protein>
    <recommendedName>
        <fullName evidence="3">Two component regulator propeller</fullName>
    </recommendedName>
</protein>
<dbReference type="Proteomes" id="UP001500742">
    <property type="component" value="Unassembled WGS sequence"/>
</dbReference>
<keyword evidence="2" id="KW-1185">Reference proteome</keyword>
<comment type="caution">
    <text evidence="1">The sequence shown here is derived from an EMBL/GenBank/DDBJ whole genome shotgun (WGS) entry which is preliminary data.</text>
</comment>
<dbReference type="InterPro" id="IPR011110">
    <property type="entry name" value="Reg_prop"/>
</dbReference>
<evidence type="ECO:0000313" key="2">
    <source>
        <dbReference type="Proteomes" id="UP001500742"/>
    </source>
</evidence>
<reference evidence="2" key="1">
    <citation type="journal article" date="2019" name="Int. J. Syst. Evol. Microbiol.">
        <title>The Global Catalogue of Microorganisms (GCM) 10K type strain sequencing project: providing services to taxonomists for standard genome sequencing and annotation.</title>
        <authorList>
            <consortium name="The Broad Institute Genomics Platform"/>
            <consortium name="The Broad Institute Genome Sequencing Center for Infectious Disease"/>
            <person name="Wu L."/>
            <person name="Ma J."/>
        </authorList>
    </citation>
    <scope>NUCLEOTIDE SEQUENCE [LARGE SCALE GENOMIC DNA]</scope>
    <source>
        <strain evidence="2">JCM 16601</strain>
    </source>
</reference>
<dbReference type="Gene3D" id="2.130.10.10">
    <property type="entry name" value="YVTN repeat-like/Quinoprotein amine dehydrogenase"/>
    <property type="match status" value="2"/>
</dbReference>